<evidence type="ECO:0000256" key="3">
    <source>
        <dbReference type="ARBA" id="ARBA00006499"/>
    </source>
</evidence>
<dbReference type="Proteomes" id="UP001151582">
    <property type="component" value="Unassembled WGS sequence"/>
</dbReference>
<feature type="domain" description="Phospholipase/carboxylesterase/thioesterase" evidence="15">
    <location>
        <begin position="9"/>
        <end position="219"/>
    </location>
</feature>
<dbReference type="InterPro" id="IPR029058">
    <property type="entry name" value="AB_hydrolase_fold"/>
</dbReference>
<evidence type="ECO:0000256" key="14">
    <source>
        <dbReference type="ARBA" id="ARBA00047337"/>
    </source>
</evidence>
<keyword evidence="10" id="KW-0443">Lipid metabolism</keyword>
<evidence type="ECO:0000256" key="13">
    <source>
        <dbReference type="ARBA" id="ARBA00031195"/>
    </source>
</evidence>
<evidence type="ECO:0000256" key="12">
    <source>
        <dbReference type="ARBA" id="ARBA00029392"/>
    </source>
</evidence>
<evidence type="ECO:0000256" key="7">
    <source>
        <dbReference type="ARBA" id="ARBA00022490"/>
    </source>
</evidence>
<evidence type="ECO:0000313" key="17">
    <source>
        <dbReference type="Proteomes" id="UP001151582"/>
    </source>
</evidence>
<keyword evidence="6" id="KW-0719">Serine esterase</keyword>
<evidence type="ECO:0000256" key="8">
    <source>
        <dbReference type="ARBA" id="ARBA00022801"/>
    </source>
</evidence>
<dbReference type="GO" id="GO:0052689">
    <property type="term" value="F:carboxylic ester hydrolase activity"/>
    <property type="evidence" value="ECO:0007669"/>
    <property type="project" value="UniProtKB-KW"/>
</dbReference>
<dbReference type="InterPro" id="IPR050565">
    <property type="entry name" value="LYPA1-2/EST-like"/>
</dbReference>
<evidence type="ECO:0000256" key="4">
    <source>
        <dbReference type="ARBA" id="ARBA00012423"/>
    </source>
</evidence>
<dbReference type="PANTHER" id="PTHR10655">
    <property type="entry name" value="LYSOPHOSPHOLIPASE-RELATED"/>
    <property type="match status" value="1"/>
</dbReference>
<dbReference type="GO" id="GO:0005634">
    <property type="term" value="C:nucleus"/>
    <property type="evidence" value="ECO:0007669"/>
    <property type="project" value="UniProtKB-SubCell"/>
</dbReference>
<dbReference type="GO" id="GO:0008474">
    <property type="term" value="F:palmitoyl-(protein) hydrolase activity"/>
    <property type="evidence" value="ECO:0007669"/>
    <property type="project" value="UniProtKB-EC"/>
</dbReference>
<keyword evidence="8" id="KW-0378">Hydrolase</keyword>
<evidence type="ECO:0000256" key="6">
    <source>
        <dbReference type="ARBA" id="ARBA00022487"/>
    </source>
</evidence>
<keyword evidence="11" id="KW-0539">Nucleus</keyword>
<dbReference type="AlphaFoldDB" id="A0A9W8AWT7"/>
<sequence length="225" mass="24123">MSAPLGKIVQTALSTHTATVIFIHGLGDSGHGWAPVAKELAKILPHVKFILPHAPAQPVTLNFGMEMPSWYDIKSLDKIDDTEDEAGILQSVARINQLIGDEVNNNIPAHRVAVAGFSQGAAVSLLTGLTSERKLGAIAALSGYLPLSTKVFSMASDANKQTPIFMGHGDEDEVVRFQYGQGSSEALKAKGYTVAFHKYPHMAHSCCNDEIRDLAMFLASALPNN</sequence>
<dbReference type="EMBL" id="JANBQB010000944">
    <property type="protein sequence ID" value="KAJ1972868.1"/>
    <property type="molecule type" value="Genomic_DNA"/>
</dbReference>
<comment type="subcellular location">
    <subcellularLocation>
        <location evidence="2">Cytoplasm</location>
    </subcellularLocation>
    <subcellularLocation>
        <location evidence="1">Nucleus</location>
    </subcellularLocation>
</comment>
<reference evidence="16" key="1">
    <citation type="submission" date="2022-07" db="EMBL/GenBank/DDBJ databases">
        <title>Phylogenomic reconstructions and comparative analyses of Kickxellomycotina fungi.</title>
        <authorList>
            <person name="Reynolds N.K."/>
            <person name="Stajich J.E."/>
            <person name="Barry K."/>
            <person name="Grigoriev I.V."/>
            <person name="Crous P."/>
            <person name="Smith M.E."/>
        </authorList>
    </citation>
    <scope>NUCLEOTIDE SEQUENCE</scope>
    <source>
        <strain evidence="16">RSA 567</strain>
    </source>
</reference>
<keyword evidence="17" id="KW-1185">Reference proteome</keyword>
<dbReference type="EC" id="3.1.2.22" evidence="4"/>
<evidence type="ECO:0000256" key="11">
    <source>
        <dbReference type="ARBA" id="ARBA00023242"/>
    </source>
</evidence>
<evidence type="ECO:0000256" key="10">
    <source>
        <dbReference type="ARBA" id="ARBA00023098"/>
    </source>
</evidence>
<comment type="caution">
    <text evidence="16">The sequence shown here is derived from an EMBL/GenBank/DDBJ whole genome shotgun (WGS) entry which is preliminary data.</text>
</comment>
<organism evidence="16 17">
    <name type="scientific">Dimargaris verticillata</name>
    <dbReference type="NCBI Taxonomy" id="2761393"/>
    <lineage>
        <taxon>Eukaryota</taxon>
        <taxon>Fungi</taxon>
        <taxon>Fungi incertae sedis</taxon>
        <taxon>Zoopagomycota</taxon>
        <taxon>Kickxellomycotina</taxon>
        <taxon>Dimargaritomycetes</taxon>
        <taxon>Dimargaritales</taxon>
        <taxon>Dimargaritaceae</taxon>
        <taxon>Dimargaris</taxon>
    </lineage>
</organism>
<comment type="similarity">
    <text evidence="3">Belongs to the AB hydrolase superfamily. AB hydrolase 2 family.</text>
</comment>
<dbReference type="OrthoDB" id="2418081at2759"/>
<dbReference type="SUPFAM" id="SSF53474">
    <property type="entry name" value="alpha/beta-Hydrolases"/>
    <property type="match status" value="1"/>
</dbReference>
<dbReference type="GO" id="GO:0005737">
    <property type="term" value="C:cytoplasm"/>
    <property type="evidence" value="ECO:0007669"/>
    <property type="project" value="UniProtKB-SubCell"/>
</dbReference>
<gene>
    <name evidence="16" type="ORF">H4R34_005262</name>
</gene>
<evidence type="ECO:0000256" key="1">
    <source>
        <dbReference type="ARBA" id="ARBA00004123"/>
    </source>
</evidence>
<dbReference type="Pfam" id="PF02230">
    <property type="entry name" value="Abhydrolase_2"/>
    <property type="match status" value="1"/>
</dbReference>
<dbReference type="Gene3D" id="3.40.50.1820">
    <property type="entry name" value="alpha/beta hydrolase"/>
    <property type="match status" value="1"/>
</dbReference>
<evidence type="ECO:0000256" key="2">
    <source>
        <dbReference type="ARBA" id="ARBA00004496"/>
    </source>
</evidence>
<evidence type="ECO:0000259" key="15">
    <source>
        <dbReference type="Pfam" id="PF02230"/>
    </source>
</evidence>
<dbReference type="FunFam" id="3.40.50.1820:FF:000276">
    <property type="entry name" value="Acyl-protein thioesterase 1"/>
    <property type="match status" value="1"/>
</dbReference>
<keyword evidence="9" id="KW-0276">Fatty acid metabolism</keyword>
<dbReference type="InterPro" id="IPR003140">
    <property type="entry name" value="PLipase/COase/thioEstase"/>
</dbReference>
<evidence type="ECO:0000256" key="9">
    <source>
        <dbReference type="ARBA" id="ARBA00022832"/>
    </source>
</evidence>
<dbReference type="PANTHER" id="PTHR10655:SF17">
    <property type="entry name" value="LYSOPHOSPHOLIPASE-LIKE PROTEIN 1"/>
    <property type="match status" value="1"/>
</dbReference>
<comment type="function">
    <text evidence="12">Hydrolyzes fatty acids from S-acylated cysteine residues in proteins with a strong preference for palmitoylated G-alpha proteins over other acyl substrates. Mediates the deacylation of G-alpha proteins such as GPA1 in vivo, but has weak or no activity toward palmitoylated Ras proteins. Has weak lysophospholipase activity in vitro; however such activity may not exist in vivo.</text>
</comment>
<keyword evidence="7" id="KW-0963">Cytoplasm</keyword>
<proteinExistence type="inferred from homology"/>
<accession>A0A9W8AWT7</accession>
<dbReference type="GO" id="GO:0006631">
    <property type="term" value="P:fatty acid metabolic process"/>
    <property type="evidence" value="ECO:0007669"/>
    <property type="project" value="UniProtKB-KW"/>
</dbReference>
<evidence type="ECO:0000313" key="16">
    <source>
        <dbReference type="EMBL" id="KAJ1972868.1"/>
    </source>
</evidence>
<comment type="catalytic activity">
    <reaction evidence="14">
        <text>S-hexadecanoyl-L-cysteinyl-[protein] + H2O = L-cysteinyl-[protein] + hexadecanoate + H(+)</text>
        <dbReference type="Rhea" id="RHEA:19233"/>
        <dbReference type="Rhea" id="RHEA-COMP:10131"/>
        <dbReference type="Rhea" id="RHEA-COMP:11032"/>
        <dbReference type="ChEBI" id="CHEBI:7896"/>
        <dbReference type="ChEBI" id="CHEBI:15377"/>
        <dbReference type="ChEBI" id="CHEBI:15378"/>
        <dbReference type="ChEBI" id="CHEBI:29950"/>
        <dbReference type="ChEBI" id="CHEBI:74151"/>
        <dbReference type="EC" id="3.1.2.22"/>
    </reaction>
</comment>
<evidence type="ECO:0000256" key="5">
    <source>
        <dbReference type="ARBA" id="ARBA00014923"/>
    </source>
</evidence>
<protein>
    <recommendedName>
        <fullName evidence="5">Acyl-protein thioesterase 1</fullName>
        <ecNumber evidence="4">3.1.2.22</ecNumber>
    </recommendedName>
    <alternativeName>
        <fullName evidence="13">Palmitoyl-protein hydrolase</fullName>
    </alternativeName>
</protein>
<name>A0A9W8AWT7_9FUNG</name>